<dbReference type="Proteomes" id="UP000823772">
    <property type="component" value="Unassembled WGS sequence"/>
</dbReference>
<dbReference type="PANTHER" id="PTHR42844">
    <property type="entry name" value="DIHYDRONEOPTERIN ALDOLASE 1-RELATED"/>
    <property type="match status" value="1"/>
</dbReference>
<protein>
    <recommendedName>
        <fullName evidence="4">dihydroneopterin aldolase</fullName>
        <ecNumber evidence="4">4.1.2.25</ecNumber>
    </recommendedName>
    <alternativeName>
        <fullName evidence="7">7,8-dihydroneopterin aldolase</fullName>
    </alternativeName>
</protein>
<proteinExistence type="inferred from homology"/>
<name>A0A9D9IYR7_9BACT</name>
<feature type="domain" description="Dihydroneopterin aldolase/epimerase" evidence="8">
    <location>
        <begin position="15"/>
        <end position="138"/>
    </location>
</feature>
<evidence type="ECO:0000256" key="5">
    <source>
        <dbReference type="ARBA" id="ARBA00022909"/>
    </source>
</evidence>
<dbReference type="NCBIfam" id="TIGR00526">
    <property type="entry name" value="folB_dom"/>
    <property type="match status" value="1"/>
</dbReference>
<sequence length="140" mass="14969">MENLKRSGRRLSGTIALKGLRFHAFHGCFGFEREKGGEYVVDFSASQCGTDGRAGGVDLVRAAASDALGDTLDYSEIYGIISDVMSSPSDLIENVAGRIMSRVSEKYPDLGEVSVTVKKLSPPIEGIGEGYAEFTLVSVL</sequence>
<evidence type="ECO:0000256" key="3">
    <source>
        <dbReference type="ARBA" id="ARBA00005708"/>
    </source>
</evidence>
<evidence type="ECO:0000256" key="1">
    <source>
        <dbReference type="ARBA" id="ARBA00001353"/>
    </source>
</evidence>
<comment type="catalytic activity">
    <reaction evidence="1">
        <text>7,8-dihydroneopterin = 6-hydroxymethyl-7,8-dihydropterin + glycolaldehyde</text>
        <dbReference type="Rhea" id="RHEA:10540"/>
        <dbReference type="ChEBI" id="CHEBI:17001"/>
        <dbReference type="ChEBI" id="CHEBI:17071"/>
        <dbReference type="ChEBI" id="CHEBI:44841"/>
        <dbReference type="EC" id="4.1.2.25"/>
    </reaction>
</comment>
<dbReference type="PANTHER" id="PTHR42844:SF1">
    <property type="entry name" value="DIHYDRONEOPTERIN ALDOLASE 1-RELATED"/>
    <property type="match status" value="1"/>
</dbReference>
<organism evidence="9 10">
    <name type="scientific">Candidatus Merdivivens faecigallinarum</name>
    <dbReference type="NCBI Taxonomy" id="2840871"/>
    <lineage>
        <taxon>Bacteria</taxon>
        <taxon>Pseudomonadati</taxon>
        <taxon>Bacteroidota</taxon>
        <taxon>Bacteroidia</taxon>
        <taxon>Bacteroidales</taxon>
        <taxon>Muribaculaceae</taxon>
        <taxon>Muribaculaceae incertae sedis</taxon>
        <taxon>Candidatus Merdivivens</taxon>
    </lineage>
</organism>
<reference evidence="9" key="1">
    <citation type="submission" date="2020-10" db="EMBL/GenBank/DDBJ databases">
        <authorList>
            <person name="Gilroy R."/>
        </authorList>
    </citation>
    <scope>NUCLEOTIDE SEQUENCE</scope>
    <source>
        <strain evidence="9">B3-2255</strain>
    </source>
</reference>
<dbReference type="InterPro" id="IPR006156">
    <property type="entry name" value="Dihydroneopterin_aldolase"/>
</dbReference>
<evidence type="ECO:0000256" key="4">
    <source>
        <dbReference type="ARBA" id="ARBA00013043"/>
    </source>
</evidence>
<dbReference type="AlphaFoldDB" id="A0A9D9IYR7"/>
<comment type="similarity">
    <text evidence="3">Belongs to the DHNA family.</text>
</comment>
<dbReference type="InterPro" id="IPR006157">
    <property type="entry name" value="FolB_dom"/>
</dbReference>
<evidence type="ECO:0000256" key="2">
    <source>
        <dbReference type="ARBA" id="ARBA00005013"/>
    </source>
</evidence>
<dbReference type="InterPro" id="IPR043133">
    <property type="entry name" value="GTP-CH-I_C/QueF"/>
</dbReference>
<reference evidence="9" key="2">
    <citation type="journal article" date="2021" name="PeerJ">
        <title>Extensive microbial diversity within the chicken gut microbiome revealed by metagenomics and culture.</title>
        <authorList>
            <person name="Gilroy R."/>
            <person name="Ravi A."/>
            <person name="Getino M."/>
            <person name="Pursley I."/>
            <person name="Horton D.L."/>
            <person name="Alikhan N.F."/>
            <person name="Baker D."/>
            <person name="Gharbi K."/>
            <person name="Hall N."/>
            <person name="Watson M."/>
            <person name="Adriaenssens E.M."/>
            <person name="Foster-Nyarko E."/>
            <person name="Jarju S."/>
            <person name="Secka A."/>
            <person name="Antonio M."/>
            <person name="Oren A."/>
            <person name="Chaudhuri R.R."/>
            <person name="La Ragione R."/>
            <person name="Hildebrand F."/>
            <person name="Pallen M.J."/>
        </authorList>
    </citation>
    <scope>NUCLEOTIDE SEQUENCE</scope>
    <source>
        <strain evidence="9">B3-2255</strain>
    </source>
</reference>
<dbReference type="SUPFAM" id="SSF55620">
    <property type="entry name" value="Tetrahydrobiopterin biosynthesis enzymes-like"/>
    <property type="match status" value="1"/>
</dbReference>
<evidence type="ECO:0000313" key="10">
    <source>
        <dbReference type="Proteomes" id="UP000823772"/>
    </source>
</evidence>
<evidence type="ECO:0000256" key="7">
    <source>
        <dbReference type="ARBA" id="ARBA00032903"/>
    </source>
</evidence>
<gene>
    <name evidence="9" type="ORF">IAC87_03895</name>
</gene>
<dbReference type="Pfam" id="PF02152">
    <property type="entry name" value="FolB"/>
    <property type="match status" value="1"/>
</dbReference>
<keyword evidence="6" id="KW-0456">Lyase</keyword>
<keyword evidence="5" id="KW-0289">Folate biosynthesis</keyword>
<comment type="caution">
    <text evidence="9">The sequence shown here is derived from an EMBL/GenBank/DDBJ whole genome shotgun (WGS) entry which is preliminary data.</text>
</comment>
<dbReference type="GO" id="GO:0046656">
    <property type="term" value="P:folic acid biosynthetic process"/>
    <property type="evidence" value="ECO:0007669"/>
    <property type="project" value="UniProtKB-KW"/>
</dbReference>
<dbReference type="GO" id="GO:0005737">
    <property type="term" value="C:cytoplasm"/>
    <property type="evidence" value="ECO:0007669"/>
    <property type="project" value="TreeGrafter"/>
</dbReference>
<evidence type="ECO:0000259" key="8">
    <source>
        <dbReference type="SMART" id="SM00905"/>
    </source>
</evidence>
<dbReference type="SMART" id="SM00905">
    <property type="entry name" value="FolB"/>
    <property type="match status" value="1"/>
</dbReference>
<dbReference type="GO" id="GO:0004150">
    <property type="term" value="F:dihydroneopterin aldolase activity"/>
    <property type="evidence" value="ECO:0007669"/>
    <property type="project" value="UniProtKB-EC"/>
</dbReference>
<comment type="pathway">
    <text evidence="2">Cofactor biosynthesis; tetrahydrofolate biosynthesis; 2-amino-4-hydroxy-6-hydroxymethyl-7,8-dihydropteridine diphosphate from 7,8-dihydroneopterin triphosphate: step 3/4.</text>
</comment>
<evidence type="ECO:0000256" key="6">
    <source>
        <dbReference type="ARBA" id="ARBA00023239"/>
    </source>
</evidence>
<dbReference type="EMBL" id="JADILY010000081">
    <property type="protein sequence ID" value="MBO8481672.1"/>
    <property type="molecule type" value="Genomic_DNA"/>
</dbReference>
<accession>A0A9D9IYR7</accession>
<dbReference type="EC" id="4.1.2.25" evidence="4"/>
<evidence type="ECO:0000313" key="9">
    <source>
        <dbReference type="EMBL" id="MBO8481672.1"/>
    </source>
</evidence>
<dbReference type="Gene3D" id="3.30.1130.10">
    <property type="match status" value="1"/>
</dbReference>